<proteinExistence type="predicted"/>
<dbReference type="InterPro" id="IPR036390">
    <property type="entry name" value="WH_DNA-bd_sf"/>
</dbReference>
<accession>A0ABM8IXJ2</accession>
<evidence type="ECO:0000313" key="2">
    <source>
        <dbReference type="EMBL" id="BES82275.1"/>
    </source>
</evidence>
<dbReference type="InterPro" id="IPR052509">
    <property type="entry name" value="Metal_resp_DNA-bind_regulator"/>
</dbReference>
<dbReference type="PANTHER" id="PTHR33169">
    <property type="entry name" value="PADR-FAMILY TRANSCRIPTIONAL REGULATOR"/>
    <property type="match status" value="1"/>
</dbReference>
<name>A0ABM8IXJ2_9CREN</name>
<dbReference type="InterPro" id="IPR005149">
    <property type="entry name" value="Tscrpt_reg_PadR_N"/>
</dbReference>
<sequence>MTGYARVGPVPGVDRAVEKLLRDLRVGLYSIVVLDLLARRGPLHGYAVRRYLEEAAPGLAPSESTVYDVLKRLEKLGLLESYWARSPAGTMRKYYRARPGAEEALRRLVKELRALIGGVVCSAEEGRGSETLPSPRD</sequence>
<dbReference type="Proteomes" id="UP001341135">
    <property type="component" value="Chromosome"/>
</dbReference>
<dbReference type="EMBL" id="AP028907">
    <property type="protein sequence ID" value="BES82275.1"/>
    <property type="molecule type" value="Genomic_DNA"/>
</dbReference>
<dbReference type="SUPFAM" id="SSF46785">
    <property type="entry name" value="Winged helix' DNA-binding domain"/>
    <property type="match status" value="1"/>
</dbReference>
<keyword evidence="3" id="KW-1185">Reference proteome</keyword>
<evidence type="ECO:0000313" key="3">
    <source>
        <dbReference type="Proteomes" id="UP001341135"/>
    </source>
</evidence>
<reference evidence="2 3" key="1">
    <citation type="submission" date="2023-09" db="EMBL/GenBank/DDBJ databases">
        <title>Pyrofollis japonicus gen. nov. sp. nov., a novel member of the family Pyrodictiaceae isolated from the Iheya North hydrothermal field.</title>
        <authorList>
            <person name="Miyazaki U."/>
            <person name="Sanari M."/>
            <person name="Tame A."/>
            <person name="Kitajima M."/>
            <person name="Okamoto A."/>
            <person name="Sawayama S."/>
            <person name="Miyazaki J."/>
            <person name="Takai K."/>
            <person name="Nakagawa S."/>
        </authorList>
    </citation>
    <scope>NUCLEOTIDE SEQUENCE [LARGE SCALE GENOMIC DNA]</scope>
    <source>
        <strain evidence="2 3">AV2</strain>
    </source>
</reference>
<protein>
    <recommendedName>
        <fullName evidence="1">Transcription regulator PadR N-terminal domain-containing protein</fullName>
    </recommendedName>
</protein>
<evidence type="ECO:0000259" key="1">
    <source>
        <dbReference type="Pfam" id="PF03551"/>
    </source>
</evidence>
<dbReference type="Pfam" id="PF03551">
    <property type="entry name" value="PadR"/>
    <property type="match status" value="1"/>
</dbReference>
<feature type="domain" description="Transcription regulator PadR N-terminal" evidence="1">
    <location>
        <begin position="33"/>
        <end position="98"/>
    </location>
</feature>
<gene>
    <name evidence="2" type="ORF">PABY_18420</name>
</gene>
<organism evidence="2 3">
    <name type="scientific">Pyrodictium abyssi</name>
    <dbReference type="NCBI Taxonomy" id="54256"/>
    <lineage>
        <taxon>Archaea</taxon>
        <taxon>Thermoproteota</taxon>
        <taxon>Thermoprotei</taxon>
        <taxon>Desulfurococcales</taxon>
        <taxon>Pyrodictiaceae</taxon>
        <taxon>Pyrodictium</taxon>
    </lineage>
</organism>
<dbReference type="PANTHER" id="PTHR33169:SF14">
    <property type="entry name" value="TRANSCRIPTIONAL REGULATOR RV3488"/>
    <property type="match status" value="1"/>
</dbReference>
<dbReference type="InterPro" id="IPR036388">
    <property type="entry name" value="WH-like_DNA-bd_sf"/>
</dbReference>
<dbReference type="Gene3D" id="1.10.10.10">
    <property type="entry name" value="Winged helix-like DNA-binding domain superfamily/Winged helix DNA-binding domain"/>
    <property type="match status" value="1"/>
</dbReference>